<gene>
    <name evidence="1" type="ORF">BRAA05T21539Z</name>
</gene>
<reference evidence="1" key="1">
    <citation type="submission" date="2018-11" db="EMBL/GenBank/DDBJ databases">
        <authorList>
            <consortium name="Genoscope - CEA"/>
            <person name="William W."/>
        </authorList>
    </citation>
    <scope>NUCLEOTIDE SEQUENCE</scope>
</reference>
<evidence type="ECO:0000313" key="1">
    <source>
        <dbReference type="EMBL" id="VDC71825.1"/>
    </source>
</evidence>
<accession>A0A3P5Z7I1</accession>
<name>A0A3P5Z7I1_BRACM</name>
<dbReference type="AlphaFoldDB" id="A0A3P5Z7I1"/>
<organism evidence="1">
    <name type="scientific">Brassica campestris</name>
    <name type="common">Field mustard</name>
    <dbReference type="NCBI Taxonomy" id="3711"/>
    <lineage>
        <taxon>Eukaryota</taxon>
        <taxon>Viridiplantae</taxon>
        <taxon>Streptophyta</taxon>
        <taxon>Embryophyta</taxon>
        <taxon>Tracheophyta</taxon>
        <taxon>Spermatophyta</taxon>
        <taxon>Magnoliopsida</taxon>
        <taxon>eudicotyledons</taxon>
        <taxon>Gunneridae</taxon>
        <taxon>Pentapetalae</taxon>
        <taxon>rosids</taxon>
        <taxon>malvids</taxon>
        <taxon>Brassicales</taxon>
        <taxon>Brassicaceae</taxon>
        <taxon>Brassiceae</taxon>
        <taxon>Brassica</taxon>
    </lineage>
</organism>
<sequence>MRAILDFLGVSGGSKSARQSLSRHWNSNEMLQGFGSGASQEGSFDSVPFQI</sequence>
<protein>
    <submittedName>
        <fullName evidence="1">Uncharacterized protein</fullName>
    </submittedName>
</protein>
<proteinExistence type="predicted"/>
<dbReference type="EMBL" id="LR031570">
    <property type="protein sequence ID" value="VDC71825.1"/>
    <property type="molecule type" value="Genomic_DNA"/>
</dbReference>